<keyword evidence="5 7" id="KW-0067">ATP-binding</keyword>
<comment type="caution">
    <text evidence="12">The sequence shown here is derived from an EMBL/GenBank/DDBJ whole genome shotgun (WGS) entry which is preliminary data.</text>
</comment>
<gene>
    <name evidence="12" type="ORF">WJX73_004202</name>
</gene>
<feature type="domain" description="Protein kinase" evidence="11">
    <location>
        <begin position="143"/>
        <end position="403"/>
    </location>
</feature>
<evidence type="ECO:0000256" key="5">
    <source>
        <dbReference type="ARBA" id="ARBA00022840"/>
    </source>
</evidence>
<keyword evidence="2" id="KW-0808">Transferase</keyword>
<name>A0AAW1NMU2_9CHLO</name>
<dbReference type="CDD" id="cd00821">
    <property type="entry name" value="PH"/>
    <property type="match status" value="1"/>
</dbReference>
<dbReference type="Pfam" id="PF00069">
    <property type="entry name" value="Pkinase"/>
    <property type="match status" value="1"/>
</dbReference>
<dbReference type="InterPro" id="IPR017441">
    <property type="entry name" value="Protein_kinase_ATP_BS"/>
</dbReference>
<feature type="binding site" evidence="7 9">
    <location>
        <position position="172"/>
    </location>
    <ligand>
        <name>ATP</name>
        <dbReference type="ChEBI" id="CHEBI:30616"/>
    </ligand>
</feature>
<keyword evidence="4" id="KW-0418">Kinase</keyword>
<evidence type="ECO:0000256" key="6">
    <source>
        <dbReference type="PIRSR" id="PIRSR630616-1"/>
    </source>
</evidence>
<feature type="region of interest" description="Disordered" evidence="10">
    <location>
        <begin position="469"/>
        <end position="583"/>
    </location>
</feature>
<proteinExistence type="predicted"/>
<dbReference type="PANTHER" id="PTHR24350">
    <property type="entry name" value="SERINE/THREONINE-PROTEIN KINASE IAL-RELATED"/>
    <property type="match status" value="1"/>
</dbReference>
<evidence type="ECO:0000256" key="7">
    <source>
        <dbReference type="PIRSR" id="PIRSR630616-2"/>
    </source>
</evidence>
<dbReference type="EMBL" id="JALJOQ010000261">
    <property type="protein sequence ID" value="KAK9786901.1"/>
    <property type="molecule type" value="Genomic_DNA"/>
</dbReference>
<dbReference type="Pfam" id="PF00169">
    <property type="entry name" value="PH"/>
    <property type="match status" value="1"/>
</dbReference>
<dbReference type="InterPro" id="IPR008271">
    <property type="entry name" value="Ser/Thr_kinase_AS"/>
</dbReference>
<evidence type="ECO:0000259" key="11">
    <source>
        <dbReference type="PROSITE" id="PS50011"/>
    </source>
</evidence>
<feature type="active site" description="Proton acceptor" evidence="6">
    <location>
        <position position="265"/>
    </location>
</feature>
<keyword evidence="1" id="KW-0723">Serine/threonine-protein kinase</keyword>
<evidence type="ECO:0000256" key="2">
    <source>
        <dbReference type="ARBA" id="ARBA00022679"/>
    </source>
</evidence>
<dbReference type="AlphaFoldDB" id="A0AAW1NMU2"/>
<feature type="compositionally biased region" description="Low complexity" evidence="10">
    <location>
        <begin position="406"/>
        <end position="416"/>
    </location>
</feature>
<accession>A0AAW1NMU2</accession>
<dbReference type="PROSITE" id="PS00108">
    <property type="entry name" value="PROTEIN_KINASE_ST"/>
    <property type="match status" value="1"/>
</dbReference>
<evidence type="ECO:0000313" key="12">
    <source>
        <dbReference type="EMBL" id="KAK9786901.1"/>
    </source>
</evidence>
<evidence type="ECO:0000256" key="9">
    <source>
        <dbReference type="PROSITE-ProRule" id="PRU10141"/>
    </source>
</evidence>
<dbReference type="InterPro" id="IPR030616">
    <property type="entry name" value="Aur-like"/>
</dbReference>
<dbReference type="InterPro" id="IPR000719">
    <property type="entry name" value="Prot_kinase_dom"/>
</dbReference>
<evidence type="ECO:0000256" key="4">
    <source>
        <dbReference type="ARBA" id="ARBA00022777"/>
    </source>
</evidence>
<dbReference type="SUPFAM" id="SSF56112">
    <property type="entry name" value="Protein kinase-like (PK-like)"/>
    <property type="match status" value="1"/>
</dbReference>
<dbReference type="SUPFAM" id="SSF50729">
    <property type="entry name" value="PH domain-like"/>
    <property type="match status" value="1"/>
</dbReference>
<dbReference type="Gene3D" id="1.10.510.10">
    <property type="entry name" value="Transferase(Phosphotransferase) domain 1"/>
    <property type="match status" value="1"/>
</dbReference>
<dbReference type="FunFam" id="1.10.510.10:FF:000571">
    <property type="entry name" value="Maternal embryonic leucine zipper kinase"/>
    <property type="match status" value="1"/>
</dbReference>
<evidence type="ECO:0000256" key="8">
    <source>
        <dbReference type="PIRSR" id="PIRSR630616-3"/>
    </source>
</evidence>
<dbReference type="PROSITE" id="PS00107">
    <property type="entry name" value="PROTEIN_KINASE_ATP"/>
    <property type="match status" value="1"/>
</dbReference>
<dbReference type="GO" id="GO:0004674">
    <property type="term" value="F:protein serine/threonine kinase activity"/>
    <property type="evidence" value="ECO:0007669"/>
    <property type="project" value="UniProtKB-KW"/>
</dbReference>
<feature type="binding site" evidence="7">
    <location>
        <begin position="269"/>
        <end position="270"/>
    </location>
    <ligand>
        <name>ATP</name>
        <dbReference type="ChEBI" id="CHEBI:30616"/>
    </ligand>
</feature>
<dbReference type="PROSITE" id="PS50011">
    <property type="entry name" value="PROTEIN_KINASE_DOM"/>
    <property type="match status" value="1"/>
</dbReference>
<keyword evidence="3 7" id="KW-0547">Nucleotide-binding</keyword>
<keyword evidence="13" id="KW-1185">Reference proteome</keyword>
<dbReference type="InterPro" id="IPR011993">
    <property type="entry name" value="PH-like_dom_sf"/>
</dbReference>
<organism evidence="12 13">
    <name type="scientific">Symbiochloris irregularis</name>
    <dbReference type="NCBI Taxonomy" id="706552"/>
    <lineage>
        <taxon>Eukaryota</taxon>
        <taxon>Viridiplantae</taxon>
        <taxon>Chlorophyta</taxon>
        <taxon>core chlorophytes</taxon>
        <taxon>Trebouxiophyceae</taxon>
        <taxon>Trebouxiales</taxon>
        <taxon>Trebouxiaceae</taxon>
        <taxon>Symbiochloris</taxon>
    </lineage>
</organism>
<protein>
    <recommendedName>
        <fullName evidence="11">Protein kinase domain-containing protein</fullName>
    </recommendedName>
</protein>
<feature type="binding site" evidence="7">
    <location>
        <position position="286"/>
    </location>
    <ligand>
        <name>ATP</name>
        <dbReference type="ChEBI" id="CHEBI:30616"/>
    </ligand>
</feature>
<feature type="region of interest" description="Disordered" evidence="10">
    <location>
        <begin position="403"/>
        <end position="429"/>
    </location>
</feature>
<dbReference type="Gene3D" id="2.30.29.30">
    <property type="entry name" value="Pleckstrin-homology domain (PH domain)/Phosphotyrosine-binding domain (PTB)"/>
    <property type="match status" value="1"/>
</dbReference>
<dbReference type="GO" id="GO:0005524">
    <property type="term" value="F:ATP binding"/>
    <property type="evidence" value="ECO:0007669"/>
    <property type="project" value="UniProtKB-UniRule"/>
</dbReference>
<reference evidence="12 13" key="1">
    <citation type="journal article" date="2024" name="Nat. Commun.">
        <title>Phylogenomics reveals the evolutionary origins of lichenization in chlorophyte algae.</title>
        <authorList>
            <person name="Puginier C."/>
            <person name="Libourel C."/>
            <person name="Otte J."/>
            <person name="Skaloud P."/>
            <person name="Haon M."/>
            <person name="Grisel S."/>
            <person name="Petersen M."/>
            <person name="Berrin J.G."/>
            <person name="Delaux P.M."/>
            <person name="Dal Grande F."/>
            <person name="Keller J."/>
        </authorList>
    </citation>
    <scope>NUCLEOTIDE SEQUENCE [LARGE SCALE GENOMIC DNA]</scope>
    <source>
        <strain evidence="12 13">SAG 2036</strain>
    </source>
</reference>
<evidence type="ECO:0000313" key="13">
    <source>
        <dbReference type="Proteomes" id="UP001465755"/>
    </source>
</evidence>
<dbReference type="InterPro" id="IPR001849">
    <property type="entry name" value="PH_domain"/>
</dbReference>
<dbReference type="Proteomes" id="UP001465755">
    <property type="component" value="Unassembled WGS sequence"/>
</dbReference>
<dbReference type="InterPro" id="IPR011009">
    <property type="entry name" value="Kinase-like_dom_sf"/>
</dbReference>
<evidence type="ECO:0000256" key="10">
    <source>
        <dbReference type="SAM" id="MobiDB-lite"/>
    </source>
</evidence>
<sequence>MAALVLDAQGQHLHDRKTSLATLAREPEAVHISKSGFLFKRAKVTRTWLKRWCVVRKGVFRYCAEPVQANAVQERVLSGCIVASWKLEDGHMNPQELFGFIVEDDGGKHKALYCVSEAERDAWCFYFQRHARQRVFVSDLYTVDWRNMLGSGYFAAVVRAWERPTGRQVAMKIMSRSVYKEHMALLGKEVAIMHAMGSHPHLLPLQQVLYAEQRLYLVTEYMDGGELTKRCSSVQPMSEFAAARIMRQLLAALAHLHALRICHTDIKPENILFATRAQDAQIKLIDFSLAVFFHQPAEPCGTPEFMAPELIANPDEVAKTGWGGEVDMWAAGILLFWLLSGHTPFEANTISGIFVNIELGRWGFDAACWAGVSEAAKEVIRSLLRRNPSRRPTAKALLRHPWMAGPSTQQQPASQSPEPPAEPADVYSCEEESESFNIQQIRRLAASCYNSPLQSLAGSSMSLQRLAGNRAGVEPGPHTETSQWCGDPLESGSSNPSACLDAIPESPGTWSTRGEGSASPRRHRELEHSDSAECSPAEDSAYSIQDSGQCLEIQRSGKSARRPSLRGGLHHSGGDSAGEDSPDTCRRNVIEFKELHKVRAILNLRRAMLAASRSHSLEDLVQEAREVI</sequence>
<dbReference type="SMART" id="SM00220">
    <property type="entry name" value="S_TKc"/>
    <property type="match status" value="1"/>
</dbReference>
<dbReference type="SMART" id="SM00233">
    <property type="entry name" value="PH"/>
    <property type="match status" value="1"/>
</dbReference>
<feature type="cross-link" description="Glycyl lysine isopeptide (Lys-Gly) (interchain with G-Cter in SUMO2)" evidence="8">
    <location>
        <position position="267"/>
    </location>
</feature>
<evidence type="ECO:0000256" key="3">
    <source>
        <dbReference type="ARBA" id="ARBA00022741"/>
    </source>
</evidence>
<evidence type="ECO:0000256" key="1">
    <source>
        <dbReference type="ARBA" id="ARBA00022527"/>
    </source>
</evidence>